<feature type="region of interest" description="Disordered" evidence="1">
    <location>
        <begin position="55"/>
        <end position="75"/>
    </location>
</feature>
<comment type="caution">
    <text evidence="2">The sequence shown here is derived from an EMBL/GenBank/DDBJ whole genome shotgun (WGS) entry which is preliminary data.</text>
</comment>
<accession>A0ABN8CRR2</accession>
<evidence type="ECO:0000313" key="3">
    <source>
        <dbReference type="Proteomes" id="UP001158986"/>
    </source>
</evidence>
<sequence>MTTPIELIVLVTCGIASDELGSGEPERGGIAPPPLPVGPTSGFFVTGGVTCFSISSPTSSPTSSNEPEPEAEALAESLAKSLDVAKSDVVVSVANVESTVEESTVEESTVEESTVESNDIMVSEERDGETFIGYSK</sequence>
<dbReference type="Proteomes" id="UP001158986">
    <property type="component" value="Unassembled WGS sequence"/>
</dbReference>
<gene>
    <name evidence="2" type="ORF">PBS001_LOCUS2349</name>
</gene>
<feature type="compositionally biased region" description="Low complexity" evidence="1">
    <location>
        <begin position="55"/>
        <end position="66"/>
    </location>
</feature>
<evidence type="ECO:0000256" key="1">
    <source>
        <dbReference type="SAM" id="MobiDB-lite"/>
    </source>
</evidence>
<keyword evidence="3" id="KW-1185">Reference proteome</keyword>
<evidence type="ECO:0000313" key="2">
    <source>
        <dbReference type="EMBL" id="CAH0515647.1"/>
    </source>
</evidence>
<reference evidence="2 3" key="1">
    <citation type="submission" date="2021-11" db="EMBL/GenBank/DDBJ databases">
        <authorList>
            <person name="Islam A."/>
            <person name="Islam S."/>
            <person name="Flora M.S."/>
            <person name="Rahman M."/>
            <person name="Ziaur R.M."/>
            <person name="Epstein J.H."/>
            <person name="Hassan M."/>
            <person name="Klassen M."/>
            <person name="Woodard K."/>
            <person name="Webb A."/>
            <person name="Webby R.J."/>
            <person name="El Zowalaty M.E."/>
        </authorList>
    </citation>
    <scope>NUCLEOTIDE SEQUENCE [LARGE SCALE GENOMIC DNA]</scope>
    <source>
        <strain evidence="2">Pbs1</strain>
    </source>
</reference>
<proteinExistence type="predicted"/>
<organism evidence="2 3">
    <name type="scientific">Peronospora belbahrii</name>
    <dbReference type="NCBI Taxonomy" id="622444"/>
    <lineage>
        <taxon>Eukaryota</taxon>
        <taxon>Sar</taxon>
        <taxon>Stramenopiles</taxon>
        <taxon>Oomycota</taxon>
        <taxon>Peronosporomycetes</taxon>
        <taxon>Peronosporales</taxon>
        <taxon>Peronosporaceae</taxon>
        <taxon>Peronospora</taxon>
    </lineage>
</organism>
<name>A0ABN8CRR2_9STRA</name>
<dbReference type="EMBL" id="CAKLCB010000126">
    <property type="protein sequence ID" value="CAH0515647.1"/>
    <property type="molecule type" value="Genomic_DNA"/>
</dbReference>
<protein>
    <submittedName>
        <fullName evidence="2">Uncharacterized protein</fullName>
    </submittedName>
</protein>
<feature type="region of interest" description="Disordered" evidence="1">
    <location>
        <begin position="20"/>
        <end position="41"/>
    </location>
</feature>
<feature type="compositionally biased region" description="Acidic residues" evidence="1">
    <location>
        <begin position="102"/>
        <end position="114"/>
    </location>
</feature>
<feature type="region of interest" description="Disordered" evidence="1">
    <location>
        <begin position="102"/>
        <end position="136"/>
    </location>
</feature>